<evidence type="ECO:0008006" key="3">
    <source>
        <dbReference type="Google" id="ProtNLM"/>
    </source>
</evidence>
<dbReference type="OrthoDB" id="8808674at2"/>
<dbReference type="RefSeq" id="WP_091567988.1">
    <property type="nucleotide sequence ID" value="NZ_FNHP01000003.1"/>
</dbReference>
<name>A0A1G9RC91_9BURK</name>
<dbReference type="STRING" id="1527607.SAMN05428957_103174"/>
<accession>A0A1G9RC91</accession>
<dbReference type="AlphaFoldDB" id="A0A1G9RC91"/>
<reference evidence="2" key="1">
    <citation type="submission" date="2016-10" db="EMBL/GenBank/DDBJ databases">
        <authorList>
            <person name="Varghese N."/>
            <person name="Submissions S."/>
        </authorList>
    </citation>
    <scope>NUCLEOTIDE SEQUENCE [LARGE SCALE GENOMIC DNA]</scope>
    <source>
        <strain evidence="2">EPL6</strain>
    </source>
</reference>
<dbReference type="Proteomes" id="UP000198552">
    <property type="component" value="Unassembled WGS sequence"/>
</dbReference>
<proteinExistence type="predicted"/>
<evidence type="ECO:0000313" key="1">
    <source>
        <dbReference type="EMBL" id="SDM20838.1"/>
    </source>
</evidence>
<gene>
    <name evidence="1" type="ORF">SAMN05428957_103174</name>
</gene>
<sequence length="234" mass="24240">MTAPDTSPPSPSPWIALGVQHAILARAMPVVRHDIAGMLTIMRMATVVLRRRAHDAAGGEALTAQLEHQEEHLASLSDSARRLRHWDLQGPHAPEPLAATAQLAHALAAPLLSMRGLQLELPAPQAPLAQTKAPQQPLLCLLLGAIHLLAEDPQGAPGRICILPGAGAASLRVQAEGCAVDAPPPAPTPGMPALDSAALQHLAQHLQAGLRHGPGWVEIDAPGAQAVQAAAPTP</sequence>
<evidence type="ECO:0000313" key="2">
    <source>
        <dbReference type="Proteomes" id="UP000198552"/>
    </source>
</evidence>
<keyword evidence="2" id="KW-1185">Reference proteome</keyword>
<protein>
    <recommendedName>
        <fullName evidence="3">Histidine kinase</fullName>
    </recommendedName>
</protein>
<organism evidence="1 2">
    <name type="scientific">Oryzisolibacter propanilivorax</name>
    <dbReference type="NCBI Taxonomy" id="1527607"/>
    <lineage>
        <taxon>Bacteria</taxon>
        <taxon>Pseudomonadati</taxon>
        <taxon>Pseudomonadota</taxon>
        <taxon>Betaproteobacteria</taxon>
        <taxon>Burkholderiales</taxon>
        <taxon>Comamonadaceae</taxon>
        <taxon>Oryzisolibacter</taxon>
    </lineage>
</organism>
<dbReference type="EMBL" id="FNHP01000003">
    <property type="protein sequence ID" value="SDM20838.1"/>
    <property type="molecule type" value="Genomic_DNA"/>
</dbReference>